<accession>A0ABY3QZR3</accession>
<evidence type="ECO:0000313" key="2">
    <source>
        <dbReference type="Proteomes" id="UP001430990"/>
    </source>
</evidence>
<dbReference type="RefSeq" id="WP_231145090.1">
    <property type="nucleotide sequence ID" value="NZ_CP088100.1"/>
</dbReference>
<dbReference type="EMBL" id="CP088100">
    <property type="protein sequence ID" value="UFW91061.1"/>
    <property type="molecule type" value="Genomic_DNA"/>
</dbReference>
<name>A0ABY3QZR3_9BRAD</name>
<dbReference type="SUPFAM" id="SSF54001">
    <property type="entry name" value="Cysteine proteinases"/>
    <property type="match status" value="1"/>
</dbReference>
<reference evidence="1" key="1">
    <citation type="submission" date="2021-11" db="EMBL/GenBank/DDBJ databases">
        <title>Australian commercial rhizobial inoculants.</title>
        <authorList>
            <person name="Kohlmeier M.G."/>
            <person name="O'Hara G.W."/>
            <person name="Colombi E."/>
            <person name="Ramsay J.P."/>
            <person name="Terpolilli J."/>
        </authorList>
    </citation>
    <scope>NUCLEOTIDE SEQUENCE</scope>
    <source>
        <strain evidence="1">CC829</strain>
    </source>
</reference>
<evidence type="ECO:0000313" key="1">
    <source>
        <dbReference type="EMBL" id="UFW91061.1"/>
    </source>
</evidence>
<organism evidence="1 2">
    <name type="scientific">Bradyrhizobium barranii</name>
    <dbReference type="NCBI Taxonomy" id="2992140"/>
    <lineage>
        <taxon>Bacteria</taxon>
        <taxon>Pseudomonadati</taxon>
        <taxon>Pseudomonadota</taxon>
        <taxon>Alphaproteobacteria</taxon>
        <taxon>Hyphomicrobiales</taxon>
        <taxon>Nitrobacteraceae</taxon>
        <taxon>Bradyrhizobium</taxon>
    </lineage>
</organism>
<evidence type="ECO:0008006" key="3">
    <source>
        <dbReference type="Google" id="ProtNLM"/>
    </source>
</evidence>
<dbReference type="Gene3D" id="3.90.1720.10">
    <property type="entry name" value="endopeptidase domain like (from Nostoc punctiforme)"/>
    <property type="match status" value="1"/>
</dbReference>
<dbReference type="InterPro" id="IPR038765">
    <property type="entry name" value="Papain-like_cys_pep_sf"/>
</dbReference>
<protein>
    <recommendedName>
        <fullName evidence="3">NlpC/P60 family protein</fullName>
    </recommendedName>
</protein>
<proteinExistence type="predicted"/>
<dbReference type="Proteomes" id="UP001430990">
    <property type="component" value="Chromosome"/>
</dbReference>
<keyword evidence="2" id="KW-1185">Reference proteome</keyword>
<gene>
    <name evidence="1" type="ORF">BjapCC829_21985</name>
</gene>
<sequence>MSDELTQRAAVVAAARTFIGTRYRNGAAIKGVGVDCATLISLSFTEAGVRPPIAIEPYSSQWHLHSTAPLYENAIEQNGCHEVEMPKVGDIALYFQGRQFAHGAIVSGVAPLRIIHAFAPSRCVVEGDELEFGLLNGEQKKFFSPW</sequence>